<protein>
    <recommendedName>
        <fullName evidence="1">BTB domain-containing protein</fullName>
    </recommendedName>
</protein>
<dbReference type="Pfam" id="PF00651">
    <property type="entry name" value="BTB"/>
    <property type="match status" value="1"/>
</dbReference>
<evidence type="ECO:0000313" key="3">
    <source>
        <dbReference type="Proteomes" id="UP001437256"/>
    </source>
</evidence>
<dbReference type="InterPro" id="IPR036890">
    <property type="entry name" value="HATPase_C_sf"/>
</dbReference>
<dbReference type="PANTHER" id="PTHR15600">
    <property type="entry name" value="SACSIN"/>
    <property type="match status" value="1"/>
</dbReference>
<dbReference type="InterPro" id="IPR058210">
    <property type="entry name" value="SACS/Nov_dom"/>
</dbReference>
<dbReference type="SUPFAM" id="SSF54695">
    <property type="entry name" value="POZ domain"/>
    <property type="match status" value="1"/>
</dbReference>
<sequence length="2454" mass="275045">MSFGEKFVATDNIKAILDSYPFSIGIFREILQNSDDARASEQVFVLDSRTHPSDNLKPRLQESQGPSLLAYNDSHFSEEDWEALQTVHSSSKRTDTSKIGKYGIGFRSCYHITDYPQIISEGSLAIFDPHNHIFPGGGIRVDITTCDDHYSDVITAFGSVLPPEHVGPIDGTAFRFPLRTDSGSKISSKIVKAEELKELLRKFVEEELDIVLLFLRHVRIIKIYLVDEDGTRTLHSRCEITRPEPQQLGGEYRLGSCEVTSEIAGRANAETASWYILHGDFPAGGASKLLSDRLKHDVSAVLQKNKLSPGMALAIQRDRLEVLGQGRLFTFLPLPLATGFPVHVHGLFSLTQSRQNLRNTGEIKGVLESSDDRVFLGWNEMLFDSYLPKIWARLLLVLSETSCTRIFDAWPKAQPNVQCGDSANWKAIPRRLTEVLVQAGHSVWPVNDDGRVKFFSLGEVFLLSDSALQGAPVVEVLARAGVNITRLPSYIFEILLRDHGDRLDIHSLDPPSLAQHLKEHPIKLTHLTSPDKDILLEYLVSDQQLQNIIDLPIVRLPQDRFVALGRRSFSFSSVPSSKHTLLSKAHFDIFGSLDDQAIALHLLPERASSLLESRGPSELDVRLLDNTRVVSYLRSHLSPPTAWVLQFWTWFMTSWGSQDALFSSINSFNLVPCTDGRMRPLSELVFISPSDRVLERGLQKLGISFLSVDFPSSAREFLIRKSCVKRLDATGALLERVDTRAQLDAGESKSLLNHILSQPGSYGGLATRHRTILRQLPLFPLLTPSSDGRSIDRQTGRLPVGRDVQGIVDVGAVVNNLLLPPVSNVSFIDVSSMGDSVLSLVEPGRRSLSIQDLLRLSLRNFQSQPERFHCSLVKYIAANRYSIPSSITDSLGDIPFLRTRTGNLRRPKEVIDPSSRVAGLYAGYSEEWLPTNENSLTQDLLQLGLLQKKLSTYIIDERITYISSSSTPSSLSGRLARLLLDQIQYEHYDCSGIKVVSQRRWLPTENGLRSHEECLDPGMYSLGRALFDEVLDVVPSVPVRLRSRLGWTSTVPLPILFDQFKRVVDKQDAAKLSVVVKELSSRQLSAQNFESLKSIVGDRPWISGDKLKLVPTSRAVFSTESVTGQSIPGFHELKFSLDQHRRQFYLSMGCCETPSVPAMLSVLQGLKEVKGGRPESIARRAITLLECMPSALPPDQKQQLMIPDNTCVLHPIEDVVYRDVDGPMLFDTDLHFAHPLINHTLAAKLEIPFLGHRALNIENLADYDMEEKLTTKINNTLTQYSSQQLLTEMLANAIDAGASRFGVFVDDSVAGTENLLSPSMAVFQKRPSLVVWNDATFSQGDFKGICNLGMGGKHDRSDSIGQFGLGALTMFHVTEMPMIVSGRSVLFLDPSKIQLPFGNHAATLLNWTQIAKTYSDHLAPLEGVFNFSKDSEPYNGTLFRLPLKDKFSATQILQEFIAPFELRARQSMLFSPIQSIGAFHRNRQGVVQERWLLNATRQVDHEDPVFVSTRVYITAQSRSKARTSRRVFRADSPPHKPLAPAQAIISGKESSRVIEMLSVLDTRNRVVFDAEAKDLFCRLDGAVRMVDGDLVRSEILRADTGFREWIVSKVTKTACLETLIRFIVPSSSDCINISDLMDLPLIPLSNGDLGRFGTAATYYFTPPHSKSLPEFLKLFPPNRLIDPMFNLPIKLQGKGLNVSQLSPKAVCNLLRGRIPEGGCMNVTPQQAQLIQLFWEVLPELPDDTVGELTTFTLLPTIAGDYLSIDYYRNSSVIVATSADEPWLLQCVTELGVVVIKRGHIKHLPPQFDSKKGPLLKALLSFFQDSSLLSIHSKIAGWDPIVHERFAAWLRDGLSRIHPFAKNLKSLAKGLPIWSVFAPTNASTIGGMVLRPIDGISMLSSTLTSKTDFIKQFITISFAPFSYLLEQIGVSVIEEDGILPLLQLPDILVARNIMPYKSLLSTALRKGYSGRIFVPNDGRIMTAVGSLYAHDPLFLATFTVDDFPHEEFRQLEKLHLRQRGLNVQEDLDIPLFTRCAQAFHDNRRDDSQTKLSRARVMFQIYSEDLPLHAGRVPYWGGLDHLRFIPSDDDTAQRRTWRQYITAKPNIVSPSEVILGDHAAIAWTQRTFLELPPHSRLTLANSGFGVPSATEVVAHLQTLMRIATDHPSNTQILHDLTETYKWLQAHHEEAKLSLSSIHDHHIFLNVDDPQKDSWDGRWTTADNLLFNLFYDTGGCHRIRKFLARFPALLRASGVKELENPEVPQARLTSNEIFFRNQRTRFAAMREEKKLVDVKFVTESGEQEFWAHRSFLASVSDYFESLFCAGMEESRVASTHDPVVVSVKDYDPTSIGSVLTFLYTGSRPEVLRSDDMDTSEDIEAAALGRLFDIIKLSHYWRVRDVFEDMQVRMIEQRMINPGTVSAILEEATKYDAEHLVNACTRFMANNAEIMSTLQMSE</sequence>
<dbReference type="SMART" id="SM00225">
    <property type="entry name" value="BTB"/>
    <property type="match status" value="1"/>
</dbReference>
<comment type="caution">
    <text evidence="2">The sequence shown here is derived from an EMBL/GenBank/DDBJ whole genome shotgun (WGS) entry which is preliminary data.</text>
</comment>
<organism evidence="2 3">
    <name type="scientific">Marasmius tenuissimus</name>
    <dbReference type="NCBI Taxonomy" id="585030"/>
    <lineage>
        <taxon>Eukaryota</taxon>
        <taxon>Fungi</taxon>
        <taxon>Dikarya</taxon>
        <taxon>Basidiomycota</taxon>
        <taxon>Agaricomycotina</taxon>
        <taxon>Agaricomycetes</taxon>
        <taxon>Agaricomycetidae</taxon>
        <taxon>Agaricales</taxon>
        <taxon>Marasmiineae</taxon>
        <taxon>Marasmiaceae</taxon>
        <taxon>Marasmius</taxon>
    </lineage>
</organism>
<dbReference type="InterPro" id="IPR011333">
    <property type="entry name" value="SKP1/BTB/POZ_sf"/>
</dbReference>
<evidence type="ECO:0000313" key="2">
    <source>
        <dbReference type="EMBL" id="KAL0062525.1"/>
    </source>
</evidence>
<keyword evidence="3" id="KW-1185">Reference proteome</keyword>
<dbReference type="NCBIfam" id="NF047352">
    <property type="entry name" value="P_loop_sacsin"/>
    <property type="match status" value="1"/>
</dbReference>
<dbReference type="PROSITE" id="PS50097">
    <property type="entry name" value="BTB"/>
    <property type="match status" value="1"/>
</dbReference>
<dbReference type="SUPFAM" id="SSF55874">
    <property type="entry name" value="ATPase domain of HSP90 chaperone/DNA topoisomerase II/histidine kinase"/>
    <property type="match status" value="2"/>
</dbReference>
<dbReference type="Gene3D" id="3.30.710.10">
    <property type="entry name" value="Potassium Channel Kv1.1, Chain A"/>
    <property type="match status" value="1"/>
</dbReference>
<dbReference type="Pfam" id="PF25794">
    <property type="entry name" value="SACS"/>
    <property type="match status" value="2"/>
</dbReference>
<dbReference type="InterPro" id="IPR000210">
    <property type="entry name" value="BTB/POZ_dom"/>
</dbReference>
<reference evidence="2 3" key="1">
    <citation type="submission" date="2024-05" db="EMBL/GenBank/DDBJ databases">
        <title>A draft genome resource for the thread blight pathogen Marasmius tenuissimus strain MS-2.</title>
        <authorList>
            <person name="Yulfo-Soto G.E."/>
            <person name="Baruah I.K."/>
            <person name="Amoako-Attah I."/>
            <person name="Bukari Y."/>
            <person name="Meinhardt L.W."/>
            <person name="Bailey B.A."/>
            <person name="Cohen S.P."/>
        </authorList>
    </citation>
    <scope>NUCLEOTIDE SEQUENCE [LARGE SCALE GENOMIC DNA]</scope>
    <source>
        <strain evidence="2 3">MS-2</strain>
    </source>
</reference>
<dbReference type="Gene3D" id="3.30.565.10">
    <property type="entry name" value="Histidine kinase-like ATPase, C-terminal domain"/>
    <property type="match status" value="1"/>
</dbReference>
<dbReference type="InterPro" id="IPR052972">
    <property type="entry name" value="Sacsin_chaperone_reg"/>
</dbReference>
<accession>A0ABR2ZMP2</accession>
<gene>
    <name evidence="2" type="ORF">AAF712_010564</name>
</gene>
<evidence type="ECO:0000259" key="1">
    <source>
        <dbReference type="PROSITE" id="PS50097"/>
    </source>
</evidence>
<feature type="domain" description="BTB" evidence="1">
    <location>
        <begin position="2289"/>
        <end position="2358"/>
    </location>
</feature>
<dbReference type="Proteomes" id="UP001437256">
    <property type="component" value="Unassembled WGS sequence"/>
</dbReference>
<name>A0ABR2ZMP2_9AGAR</name>
<dbReference type="PANTHER" id="PTHR15600:SF42">
    <property type="entry name" value="SACSIN"/>
    <property type="match status" value="1"/>
</dbReference>
<dbReference type="CDD" id="cd18186">
    <property type="entry name" value="BTB_POZ_ZBTB_KLHL-like"/>
    <property type="match status" value="1"/>
</dbReference>
<dbReference type="EMBL" id="JBBXMP010000102">
    <property type="protein sequence ID" value="KAL0062525.1"/>
    <property type="molecule type" value="Genomic_DNA"/>
</dbReference>
<proteinExistence type="predicted"/>